<gene>
    <name evidence="2" type="ORF">FWK35_00005163</name>
</gene>
<proteinExistence type="predicted"/>
<feature type="compositionally biased region" description="Gly residues" evidence="1">
    <location>
        <begin position="18"/>
        <end position="27"/>
    </location>
</feature>
<comment type="caution">
    <text evidence="2">The sequence shown here is derived from an EMBL/GenBank/DDBJ whole genome shotgun (WGS) entry which is preliminary data.</text>
</comment>
<dbReference type="Proteomes" id="UP000478052">
    <property type="component" value="Unassembled WGS sequence"/>
</dbReference>
<evidence type="ECO:0000313" key="2">
    <source>
        <dbReference type="EMBL" id="KAF0773123.1"/>
    </source>
</evidence>
<keyword evidence="3" id="KW-1185">Reference proteome</keyword>
<reference evidence="2 3" key="1">
    <citation type="submission" date="2019-08" db="EMBL/GenBank/DDBJ databases">
        <title>Whole genome of Aphis craccivora.</title>
        <authorList>
            <person name="Voronova N.V."/>
            <person name="Shulinski R.S."/>
            <person name="Bandarenka Y.V."/>
            <person name="Zhorov D.G."/>
            <person name="Warner D."/>
        </authorList>
    </citation>
    <scope>NUCLEOTIDE SEQUENCE [LARGE SCALE GENOMIC DNA]</scope>
    <source>
        <strain evidence="2">180601</strain>
        <tissue evidence="2">Whole Body</tissue>
    </source>
</reference>
<dbReference type="EMBL" id="VUJU01000094">
    <property type="protein sequence ID" value="KAF0773123.1"/>
    <property type="molecule type" value="Genomic_DNA"/>
</dbReference>
<sequence>MDHRRPLNGRVPVTDADGGFGRTGGGTVCRTGTGRVASSARADNSRGTGDAVSGAAIDIGITCATGGTCSGSGPTTVTLVRHRREIVWVLRPGRIFA</sequence>
<protein>
    <submittedName>
        <fullName evidence="2">Uncharacterized protein</fullName>
    </submittedName>
</protein>
<name>A0A6G0ZPE2_APHCR</name>
<evidence type="ECO:0000256" key="1">
    <source>
        <dbReference type="SAM" id="MobiDB-lite"/>
    </source>
</evidence>
<feature type="region of interest" description="Disordered" evidence="1">
    <location>
        <begin position="1"/>
        <end position="27"/>
    </location>
</feature>
<evidence type="ECO:0000313" key="3">
    <source>
        <dbReference type="Proteomes" id="UP000478052"/>
    </source>
</evidence>
<accession>A0A6G0ZPE2</accession>
<dbReference type="AlphaFoldDB" id="A0A6G0ZPE2"/>
<organism evidence="2 3">
    <name type="scientific">Aphis craccivora</name>
    <name type="common">Cowpea aphid</name>
    <dbReference type="NCBI Taxonomy" id="307492"/>
    <lineage>
        <taxon>Eukaryota</taxon>
        <taxon>Metazoa</taxon>
        <taxon>Ecdysozoa</taxon>
        <taxon>Arthropoda</taxon>
        <taxon>Hexapoda</taxon>
        <taxon>Insecta</taxon>
        <taxon>Pterygota</taxon>
        <taxon>Neoptera</taxon>
        <taxon>Paraneoptera</taxon>
        <taxon>Hemiptera</taxon>
        <taxon>Sternorrhyncha</taxon>
        <taxon>Aphidomorpha</taxon>
        <taxon>Aphidoidea</taxon>
        <taxon>Aphididae</taxon>
        <taxon>Aphidini</taxon>
        <taxon>Aphis</taxon>
        <taxon>Aphis</taxon>
    </lineage>
</organism>